<comment type="caution">
    <text evidence="11">The sequence shown here is derived from an EMBL/GenBank/DDBJ whole genome shotgun (WGS) entry which is preliminary data.</text>
</comment>
<keyword evidence="5" id="KW-0812">Transmembrane</keyword>
<dbReference type="Gene3D" id="1.20.1600.10">
    <property type="entry name" value="Outer membrane efflux proteins (OEP)"/>
    <property type="match status" value="1"/>
</dbReference>
<keyword evidence="4" id="KW-1134">Transmembrane beta strand</keyword>
<reference evidence="11" key="1">
    <citation type="submission" date="2017-08" db="EMBL/GenBank/DDBJ databases">
        <authorList>
            <person name="Imhoff J.F."/>
            <person name="Rahn T."/>
            <person name="Kuenzel S."/>
            <person name="Neulinger S.C."/>
        </authorList>
    </citation>
    <scope>NUCLEOTIDE SEQUENCE</scope>
    <source>
        <strain evidence="11">DSM 9154</strain>
    </source>
</reference>
<dbReference type="PANTHER" id="PTHR30026">
    <property type="entry name" value="OUTER MEMBRANE PROTEIN TOLC"/>
    <property type="match status" value="1"/>
</dbReference>
<dbReference type="SUPFAM" id="SSF56954">
    <property type="entry name" value="Outer membrane efflux proteins (OEP)"/>
    <property type="match status" value="1"/>
</dbReference>
<keyword evidence="3" id="KW-0813">Transport</keyword>
<feature type="coiled-coil region" evidence="8">
    <location>
        <begin position="337"/>
        <end position="427"/>
    </location>
</feature>
<dbReference type="AlphaFoldDB" id="A0A934QKS0"/>
<dbReference type="NCBIfam" id="TIGR01844">
    <property type="entry name" value="type_I_sec_TolC"/>
    <property type="match status" value="1"/>
</dbReference>
<feature type="region of interest" description="Disordered" evidence="9">
    <location>
        <begin position="65"/>
        <end position="109"/>
    </location>
</feature>
<evidence type="ECO:0000256" key="6">
    <source>
        <dbReference type="ARBA" id="ARBA00023136"/>
    </source>
</evidence>
<keyword evidence="10" id="KW-0732">Signal</keyword>
<evidence type="ECO:0000256" key="9">
    <source>
        <dbReference type="SAM" id="MobiDB-lite"/>
    </source>
</evidence>
<evidence type="ECO:0000256" key="4">
    <source>
        <dbReference type="ARBA" id="ARBA00022452"/>
    </source>
</evidence>
<evidence type="ECO:0000313" key="11">
    <source>
        <dbReference type="EMBL" id="MBK1698703.1"/>
    </source>
</evidence>
<dbReference type="InterPro" id="IPR003423">
    <property type="entry name" value="OMP_efflux"/>
</dbReference>
<evidence type="ECO:0000256" key="8">
    <source>
        <dbReference type="SAM" id="Coils"/>
    </source>
</evidence>
<sequence>MTAPRLLRRHVSFRRWALQGAVSAAVIAVAALQPAGASAESLQEALANAYRTNPNLEAARRSLGATNEAVPQARSGWRPSVTVQGQAGRRRTDTEIDGSSPIRQGGVETTTPLSTSLEVRQPLYRGGSTVAGIDRAEFEVKAERANLASTEQEILFRAAQAYMDVWRDQAVLRLNENNVEVLRRQLQATRDRFEVGEVTRTDVAQAESRLAGALADRTDAQGQLNASRATYKEVIGRMPESVEQPPSPDERLPASLQSTVSQARSENPEVVAAEFTYRARREETREVAGQLLPRADLVGELSYGDETSSAGTSTESAEVRAELTIPLYQQGQVYSQVREIKQRANQARLNLRGARNTAEENAVSAWEDLQAARAQIESLEEQVRAADIALEGVRQENQVGARTVLDVLDAEQELLNAQVNLVGAQRNEIVAAYNVLQAVGKLNARAIGLDVEIFEPERNYEAVAGKWFGWGLPEEQAAQQSGRDTTATSADGSAPP</sequence>
<evidence type="ECO:0000256" key="1">
    <source>
        <dbReference type="ARBA" id="ARBA00004442"/>
    </source>
</evidence>
<keyword evidence="8" id="KW-0175">Coiled coil</keyword>
<feature type="chain" id="PRO_5037819012" description="Outer membrane protein" evidence="10">
    <location>
        <begin position="40"/>
        <end position="496"/>
    </location>
</feature>
<protein>
    <recommendedName>
        <fullName evidence="13">Outer membrane protein</fullName>
    </recommendedName>
</protein>
<feature type="coiled-coil region" evidence="8">
    <location>
        <begin position="133"/>
        <end position="192"/>
    </location>
</feature>
<evidence type="ECO:0000256" key="10">
    <source>
        <dbReference type="SAM" id="SignalP"/>
    </source>
</evidence>
<evidence type="ECO:0000256" key="7">
    <source>
        <dbReference type="ARBA" id="ARBA00023237"/>
    </source>
</evidence>
<feature type="region of interest" description="Disordered" evidence="9">
    <location>
        <begin position="475"/>
        <end position="496"/>
    </location>
</feature>
<evidence type="ECO:0008006" key="13">
    <source>
        <dbReference type="Google" id="ProtNLM"/>
    </source>
</evidence>
<accession>A0A934QKS0</accession>
<dbReference type="GO" id="GO:1990281">
    <property type="term" value="C:efflux pump complex"/>
    <property type="evidence" value="ECO:0007669"/>
    <property type="project" value="TreeGrafter"/>
</dbReference>
<dbReference type="InterPro" id="IPR051906">
    <property type="entry name" value="TolC-like"/>
</dbReference>
<dbReference type="Pfam" id="PF02321">
    <property type="entry name" value="OEP"/>
    <property type="match status" value="2"/>
</dbReference>
<reference evidence="11" key="2">
    <citation type="journal article" date="2020" name="Microorganisms">
        <title>Osmotic Adaptation and Compatible Solute Biosynthesis of Phototrophic Bacteria as Revealed from Genome Analyses.</title>
        <authorList>
            <person name="Imhoff J.F."/>
            <person name="Rahn T."/>
            <person name="Kunzel S."/>
            <person name="Keller A."/>
            <person name="Neulinger S.C."/>
        </authorList>
    </citation>
    <scope>NUCLEOTIDE SEQUENCE</scope>
    <source>
        <strain evidence="11">DSM 9154</strain>
    </source>
</reference>
<keyword evidence="12" id="KW-1185">Reference proteome</keyword>
<dbReference type="PANTHER" id="PTHR30026:SF22">
    <property type="entry name" value="OUTER MEMBRANE EFFLUX PROTEIN"/>
    <property type="match status" value="1"/>
</dbReference>
<feature type="signal peptide" evidence="10">
    <location>
        <begin position="1"/>
        <end position="39"/>
    </location>
</feature>
<dbReference type="Proteomes" id="UP000778970">
    <property type="component" value="Unassembled WGS sequence"/>
</dbReference>
<keyword evidence="6" id="KW-0472">Membrane</keyword>
<keyword evidence="7" id="KW-0998">Cell outer membrane</keyword>
<evidence type="ECO:0000256" key="5">
    <source>
        <dbReference type="ARBA" id="ARBA00022692"/>
    </source>
</evidence>
<dbReference type="EMBL" id="NRRE01000029">
    <property type="protein sequence ID" value="MBK1698703.1"/>
    <property type="molecule type" value="Genomic_DNA"/>
</dbReference>
<feature type="compositionally biased region" description="Polar residues" evidence="9">
    <location>
        <begin position="477"/>
        <end position="496"/>
    </location>
</feature>
<name>A0A934QKS0_9PROT</name>
<dbReference type="GO" id="GO:0009279">
    <property type="term" value="C:cell outer membrane"/>
    <property type="evidence" value="ECO:0007669"/>
    <property type="project" value="UniProtKB-SubCell"/>
</dbReference>
<gene>
    <name evidence="11" type="ORF">CKO21_15765</name>
</gene>
<organism evidence="11 12">
    <name type="scientific">Rhodovibrio salinarum</name>
    <dbReference type="NCBI Taxonomy" id="1087"/>
    <lineage>
        <taxon>Bacteria</taxon>
        <taxon>Pseudomonadati</taxon>
        <taxon>Pseudomonadota</taxon>
        <taxon>Alphaproteobacteria</taxon>
        <taxon>Rhodospirillales</taxon>
        <taxon>Rhodovibrionaceae</taxon>
        <taxon>Rhodovibrio</taxon>
    </lineage>
</organism>
<dbReference type="GO" id="GO:0015288">
    <property type="term" value="F:porin activity"/>
    <property type="evidence" value="ECO:0007669"/>
    <property type="project" value="TreeGrafter"/>
</dbReference>
<dbReference type="GO" id="GO:0015562">
    <property type="term" value="F:efflux transmembrane transporter activity"/>
    <property type="evidence" value="ECO:0007669"/>
    <property type="project" value="InterPro"/>
</dbReference>
<evidence type="ECO:0000313" key="12">
    <source>
        <dbReference type="Proteomes" id="UP000778970"/>
    </source>
</evidence>
<dbReference type="InterPro" id="IPR010130">
    <property type="entry name" value="T1SS_OMP_TolC"/>
</dbReference>
<comment type="similarity">
    <text evidence="2">Belongs to the outer membrane factor (OMF) (TC 1.B.17) family.</text>
</comment>
<proteinExistence type="inferred from homology"/>
<evidence type="ECO:0000256" key="2">
    <source>
        <dbReference type="ARBA" id="ARBA00007613"/>
    </source>
</evidence>
<dbReference type="RefSeq" id="WP_081728930.1">
    <property type="nucleotide sequence ID" value="NZ_NRRE01000029.1"/>
</dbReference>
<evidence type="ECO:0000256" key="3">
    <source>
        <dbReference type="ARBA" id="ARBA00022448"/>
    </source>
</evidence>
<comment type="subcellular location">
    <subcellularLocation>
        <location evidence="1">Cell outer membrane</location>
    </subcellularLocation>
</comment>